<evidence type="ECO:0000256" key="4">
    <source>
        <dbReference type="ARBA" id="ARBA00022603"/>
    </source>
</evidence>
<evidence type="ECO:0000259" key="8">
    <source>
        <dbReference type="Pfam" id="PF00590"/>
    </source>
</evidence>
<feature type="domain" description="Tetrapyrrole methylase" evidence="8">
    <location>
        <begin position="20"/>
        <end position="229"/>
    </location>
</feature>
<dbReference type="InterPro" id="IPR000878">
    <property type="entry name" value="4pyrrol_Mease"/>
</dbReference>
<name>A0A964BNW3_9CYAN</name>
<protein>
    <submittedName>
        <fullName evidence="9">Precorrin-2 C(20)-methyltransferase</fullName>
        <ecNumber evidence="9">2.1.1.130</ecNumber>
    </submittedName>
</protein>
<dbReference type="Gene3D" id="3.30.950.10">
    <property type="entry name" value="Methyltransferase, Cobalt-precorrin-4 Transmethylase, Domain 2"/>
    <property type="match status" value="1"/>
</dbReference>
<evidence type="ECO:0000313" key="9">
    <source>
        <dbReference type="EMBL" id="MCC0176868.1"/>
    </source>
</evidence>
<dbReference type="InterPro" id="IPR006364">
    <property type="entry name" value="CobI/CbiL/CobIJ_dom"/>
</dbReference>
<dbReference type="NCBIfam" id="TIGR01467">
    <property type="entry name" value="cobI_cbiL"/>
    <property type="match status" value="1"/>
</dbReference>
<comment type="pathway">
    <text evidence="1">Cofactor biosynthesis; adenosylcobalamin biosynthesis.</text>
</comment>
<evidence type="ECO:0000256" key="3">
    <source>
        <dbReference type="ARBA" id="ARBA00022573"/>
    </source>
</evidence>
<dbReference type="Gene3D" id="3.40.1010.10">
    <property type="entry name" value="Cobalt-precorrin-4 Transmethylase, Domain 1"/>
    <property type="match status" value="1"/>
</dbReference>
<dbReference type="InterPro" id="IPR012382">
    <property type="entry name" value="CobI/CbiL"/>
</dbReference>
<evidence type="ECO:0000256" key="2">
    <source>
        <dbReference type="ARBA" id="ARBA00005879"/>
    </source>
</evidence>
<keyword evidence="5 9" id="KW-0808">Transferase</keyword>
<dbReference type="EMBL" id="JADWDC010000013">
    <property type="protein sequence ID" value="MCC0176868.1"/>
    <property type="molecule type" value="Genomic_DNA"/>
</dbReference>
<evidence type="ECO:0000313" key="10">
    <source>
        <dbReference type="Proteomes" id="UP000729733"/>
    </source>
</evidence>
<keyword evidence="3" id="KW-0169">Cobalamin biosynthesis</keyword>
<dbReference type="InterPro" id="IPR035996">
    <property type="entry name" value="4pyrrol_Methylase_sf"/>
</dbReference>
<dbReference type="NCBIfam" id="NF004614">
    <property type="entry name" value="PRK05948.1"/>
    <property type="match status" value="1"/>
</dbReference>
<gene>
    <name evidence="9" type="ORF">I4641_07740</name>
</gene>
<keyword evidence="4 9" id="KW-0489">Methyltransferase</keyword>
<dbReference type="Pfam" id="PF00590">
    <property type="entry name" value="TP_methylase"/>
    <property type="match status" value="1"/>
</dbReference>
<dbReference type="Proteomes" id="UP000729733">
    <property type="component" value="Unassembled WGS sequence"/>
</dbReference>
<proteinExistence type="inferred from homology"/>
<dbReference type="PANTHER" id="PTHR43467:SF2">
    <property type="entry name" value="COBALT-PRECORRIN-2 C(20)-METHYLTRANSFERASE"/>
    <property type="match status" value="1"/>
</dbReference>
<dbReference type="AlphaFoldDB" id="A0A964BNW3"/>
<dbReference type="InterPro" id="IPR014776">
    <property type="entry name" value="4pyrrole_Mease_sub2"/>
</dbReference>
<evidence type="ECO:0000256" key="6">
    <source>
        <dbReference type="ARBA" id="ARBA00022691"/>
    </source>
</evidence>
<accession>A0A964BNW3</accession>
<dbReference type="CDD" id="cd11645">
    <property type="entry name" value="Precorrin_2_C20_MT"/>
    <property type="match status" value="1"/>
</dbReference>
<dbReference type="GO" id="GO:0009236">
    <property type="term" value="P:cobalamin biosynthetic process"/>
    <property type="evidence" value="ECO:0007669"/>
    <property type="project" value="UniProtKB-UniRule"/>
</dbReference>
<dbReference type="GO" id="GO:0032259">
    <property type="term" value="P:methylation"/>
    <property type="evidence" value="ECO:0007669"/>
    <property type="project" value="UniProtKB-KW"/>
</dbReference>
<organism evidence="9 10">
    <name type="scientific">Waterburya agarophytonicola KI4</name>
    <dbReference type="NCBI Taxonomy" id="2874699"/>
    <lineage>
        <taxon>Bacteria</taxon>
        <taxon>Bacillati</taxon>
        <taxon>Cyanobacteriota</taxon>
        <taxon>Cyanophyceae</taxon>
        <taxon>Pleurocapsales</taxon>
        <taxon>Hyellaceae</taxon>
        <taxon>Waterburya</taxon>
        <taxon>Waterburya agarophytonicola</taxon>
    </lineage>
</organism>
<dbReference type="GO" id="GO:0030788">
    <property type="term" value="F:precorrin-2 C20-methyltransferase activity"/>
    <property type="evidence" value="ECO:0007669"/>
    <property type="project" value="UniProtKB-EC"/>
</dbReference>
<comment type="caution">
    <text evidence="9">The sequence shown here is derived from an EMBL/GenBank/DDBJ whole genome shotgun (WGS) entry which is preliminary data.</text>
</comment>
<comment type="similarity">
    <text evidence="2 7">Belongs to the precorrin methyltransferase family.</text>
</comment>
<evidence type="ECO:0000256" key="1">
    <source>
        <dbReference type="ARBA" id="ARBA00004953"/>
    </source>
</evidence>
<keyword evidence="10" id="KW-1185">Reference proteome</keyword>
<dbReference type="EC" id="2.1.1.130" evidence="9"/>
<dbReference type="PANTHER" id="PTHR43467">
    <property type="entry name" value="COBALT-PRECORRIN-2 C(20)-METHYLTRANSFERASE"/>
    <property type="match status" value="1"/>
</dbReference>
<evidence type="ECO:0000256" key="5">
    <source>
        <dbReference type="ARBA" id="ARBA00022679"/>
    </source>
</evidence>
<keyword evidence="6" id="KW-0949">S-adenosyl-L-methionine</keyword>
<dbReference type="SUPFAM" id="SSF53790">
    <property type="entry name" value="Tetrapyrrole methylase"/>
    <property type="match status" value="1"/>
</dbReference>
<evidence type="ECO:0000256" key="7">
    <source>
        <dbReference type="PIRNR" id="PIRNR036427"/>
    </source>
</evidence>
<dbReference type="PIRSF" id="PIRSF036427">
    <property type="entry name" value="Precrrn-2_mtase"/>
    <property type="match status" value="1"/>
</dbReference>
<dbReference type="InterPro" id="IPR014777">
    <property type="entry name" value="4pyrrole_Mease_sub1"/>
</dbReference>
<reference evidence="9" key="1">
    <citation type="journal article" date="2021" name="Antonie Van Leeuwenhoek">
        <title>Draft genome and description of Waterburya agarophytonicola gen. nov. sp. nov. (Pleurocapsales, Cyanobacteria): a seaweed symbiont.</title>
        <authorList>
            <person name="Bonthond G."/>
            <person name="Shalygin S."/>
            <person name="Bayer T."/>
            <person name="Weinberger F."/>
        </authorList>
    </citation>
    <scope>NUCLEOTIDE SEQUENCE</scope>
    <source>
        <strain evidence="9">KI4</strain>
    </source>
</reference>
<sequence>MVIASLDQLSNFKRVQIGVLYGVSVGTGDPELITVKGLRILQQSNVIAFPSGINHRSGIAQNIISGWLKPEQLLLPLDFPYLQDPEKLQQAWQQAAIQVWQYLKQGINVSFACLGDVSLYSTFTYLAQTLQELFPDAKVETIPGVSSTVAIASALKIPLTVNQQKLAVLPALYSVQELETALNWAEIVVLLKVSSVYQQVWQILQKRHLLNSSWIVERATFPEQKIYQDLINYPSLELSYFSILLINND</sequence>